<dbReference type="AlphaFoldDB" id="A0A3M7RWC7"/>
<dbReference type="EMBL" id="REGN01002492">
    <property type="protein sequence ID" value="RNA27792.1"/>
    <property type="molecule type" value="Genomic_DNA"/>
</dbReference>
<evidence type="ECO:0000313" key="1">
    <source>
        <dbReference type="EMBL" id="RNA27792.1"/>
    </source>
</evidence>
<organism evidence="1 2">
    <name type="scientific">Brachionus plicatilis</name>
    <name type="common">Marine rotifer</name>
    <name type="synonym">Brachionus muelleri</name>
    <dbReference type="NCBI Taxonomy" id="10195"/>
    <lineage>
        <taxon>Eukaryota</taxon>
        <taxon>Metazoa</taxon>
        <taxon>Spiralia</taxon>
        <taxon>Gnathifera</taxon>
        <taxon>Rotifera</taxon>
        <taxon>Eurotatoria</taxon>
        <taxon>Monogononta</taxon>
        <taxon>Pseudotrocha</taxon>
        <taxon>Ploima</taxon>
        <taxon>Brachionidae</taxon>
        <taxon>Brachionus</taxon>
    </lineage>
</organism>
<accession>A0A3M7RWC7</accession>
<proteinExistence type="predicted"/>
<dbReference type="Proteomes" id="UP000276133">
    <property type="component" value="Unassembled WGS sequence"/>
</dbReference>
<reference evidence="1 2" key="1">
    <citation type="journal article" date="2018" name="Sci. Rep.">
        <title>Genomic signatures of local adaptation to the degree of environmental predictability in rotifers.</title>
        <authorList>
            <person name="Franch-Gras L."/>
            <person name="Hahn C."/>
            <person name="Garcia-Roger E.M."/>
            <person name="Carmona M.J."/>
            <person name="Serra M."/>
            <person name="Gomez A."/>
        </authorList>
    </citation>
    <scope>NUCLEOTIDE SEQUENCE [LARGE SCALE GENOMIC DNA]</scope>
    <source>
        <strain evidence="1">HYR1</strain>
    </source>
</reference>
<sequence>MVSGALAREFLIKLANSGSTMRSCFLVSWWSRLRYLQKTIIYRKPLPSILGINLKFNRNSIWNSSHRNHVKN</sequence>
<keyword evidence="2" id="KW-1185">Reference proteome</keyword>
<comment type="caution">
    <text evidence="1">The sequence shown here is derived from an EMBL/GenBank/DDBJ whole genome shotgun (WGS) entry which is preliminary data.</text>
</comment>
<name>A0A3M7RWC7_BRAPC</name>
<protein>
    <submittedName>
        <fullName evidence="1">Uncharacterized protein</fullName>
    </submittedName>
</protein>
<evidence type="ECO:0000313" key="2">
    <source>
        <dbReference type="Proteomes" id="UP000276133"/>
    </source>
</evidence>
<gene>
    <name evidence="1" type="ORF">BpHYR1_020898</name>
</gene>